<evidence type="ECO:0000256" key="1">
    <source>
        <dbReference type="ARBA" id="ARBA00004651"/>
    </source>
</evidence>
<dbReference type="GO" id="GO:0005886">
    <property type="term" value="C:plasma membrane"/>
    <property type="evidence" value="ECO:0007669"/>
    <property type="project" value="UniProtKB-SubCell"/>
</dbReference>
<feature type="transmembrane region" description="Helical" evidence="7">
    <location>
        <begin position="280"/>
        <end position="302"/>
    </location>
</feature>
<dbReference type="Proteomes" id="UP000198815">
    <property type="component" value="Unassembled WGS sequence"/>
</dbReference>
<dbReference type="EMBL" id="FOGZ01000018">
    <property type="protein sequence ID" value="SER91959.1"/>
    <property type="molecule type" value="Genomic_DNA"/>
</dbReference>
<feature type="transmembrane region" description="Helical" evidence="7">
    <location>
        <begin position="23"/>
        <end position="43"/>
    </location>
</feature>
<comment type="subcellular location">
    <subcellularLocation>
        <location evidence="1">Cell membrane</location>
        <topology evidence="1">Multi-pass membrane protein</topology>
    </subcellularLocation>
</comment>
<keyword evidence="9" id="KW-1185">Reference proteome</keyword>
<feature type="transmembrane region" description="Helical" evidence="7">
    <location>
        <begin position="521"/>
        <end position="537"/>
    </location>
</feature>
<keyword evidence="4 7" id="KW-1133">Transmembrane helix</keyword>
<dbReference type="RefSeq" id="WP_091970296.1">
    <property type="nucleotide sequence ID" value="NZ_FOGZ01000018.1"/>
</dbReference>
<dbReference type="InterPro" id="IPR043428">
    <property type="entry name" value="LivM-like"/>
</dbReference>
<evidence type="ECO:0000256" key="5">
    <source>
        <dbReference type="ARBA" id="ARBA00023136"/>
    </source>
</evidence>
<feature type="transmembrane region" description="Helical" evidence="7">
    <location>
        <begin position="401"/>
        <end position="419"/>
    </location>
</feature>
<dbReference type="Pfam" id="PF02653">
    <property type="entry name" value="BPD_transp_2"/>
    <property type="match status" value="1"/>
</dbReference>
<gene>
    <name evidence="8" type="ORF">SAMN05443377_11848</name>
</gene>
<feature type="transmembrane region" description="Helical" evidence="7">
    <location>
        <begin position="126"/>
        <end position="144"/>
    </location>
</feature>
<feature type="transmembrane region" description="Helical" evidence="7">
    <location>
        <begin position="252"/>
        <end position="273"/>
    </location>
</feature>
<feature type="transmembrane region" description="Helical" evidence="7">
    <location>
        <begin position="165"/>
        <end position="185"/>
    </location>
</feature>
<organism evidence="8 9">
    <name type="scientific">Propionibacterium cyclohexanicum</name>
    <dbReference type="NCBI Taxonomy" id="64702"/>
    <lineage>
        <taxon>Bacteria</taxon>
        <taxon>Bacillati</taxon>
        <taxon>Actinomycetota</taxon>
        <taxon>Actinomycetes</taxon>
        <taxon>Propionibacteriales</taxon>
        <taxon>Propionibacteriaceae</taxon>
        <taxon>Propionibacterium</taxon>
    </lineage>
</organism>
<keyword evidence="5 7" id="KW-0472">Membrane</keyword>
<protein>
    <submittedName>
        <fullName evidence="8">Branched-chain amino acid transport system permease protein</fullName>
    </submittedName>
</protein>
<dbReference type="OrthoDB" id="9814461at2"/>
<feature type="transmembrane region" description="Helical" evidence="7">
    <location>
        <begin position="191"/>
        <end position="209"/>
    </location>
</feature>
<dbReference type="CDD" id="cd06581">
    <property type="entry name" value="TM_PBP1_LivM_like"/>
    <property type="match status" value="1"/>
</dbReference>
<dbReference type="AlphaFoldDB" id="A0A1H9T5D5"/>
<proteinExistence type="predicted"/>
<feature type="transmembrane region" description="Helical" evidence="7">
    <location>
        <begin position="486"/>
        <end position="509"/>
    </location>
</feature>
<keyword evidence="2" id="KW-1003">Cell membrane</keyword>
<dbReference type="PANTHER" id="PTHR30482">
    <property type="entry name" value="HIGH-AFFINITY BRANCHED-CHAIN AMINO ACID TRANSPORT SYSTEM PERMEASE"/>
    <property type="match status" value="1"/>
</dbReference>
<sequence length="590" mass="62714">MTNALAQATQTVFAWLRRHDRAGLVLGALGGVVSIVSIFWSWAWQPQALDNMTYTLSPSPLQIIFAIPAALLLVCLVLGELAARRSARSPLGRMAWHNGARAAASTALLYIVLIVFGIGVELGGLVNADPGAWLALAGALLGWLGTRMAPQDRPPTLFRVKSPQWLQITAIVALLALAMFAAAFGLGQTDAVGFIAFGVFAIGIFLILGKLGVMGWVAVITAANRPVLVLTCFVVAYVFPFTQGGSDANMSIATQVLIFAATAMGLNIVVGLVGLLDLGYIAFLGAGAFTAAMLSNSAFATLHWHPPFLVVVLISGCVSALLGLVIGTPTLRVSGDYLAIVTLAFGEIFRITMNNLDGNDGPDLTHGSNGIPGVPDLSIFGFNFGQPHTLLGVEIGRFANYYWLMLVVIAVIILIFTNLNRSRIGRGWVAIREDERAAEAMGINTFGLKLLAFAGGAFLAGVAGSVKAHVDVSVTPDQYVFMESSFLVAGIVLGGMGTVGGVLAGAVILKLLPEKLRFFSDYRLLIFALTLVFMMRFRPEGLVPNRRRQLEFHDEDEEMAEELAEALPGNFVQSDPHHPVRAAGATPAEA</sequence>
<dbReference type="STRING" id="64702.SAMN05443377_11848"/>
<accession>A0A1H9T5D5</accession>
<evidence type="ECO:0000256" key="4">
    <source>
        <dbReference type="ARBA" id="ARBA00022989"/>
    </source>
</evidence>
<evidence type="ECO:0000256" key="3">
    <source>
        <dbReference type="ARBA" id="ARBA00022692"/>
    </source>
</evidence>
<evidence type="ECO:0000313" key="8">
    <source>
        <dbReference type="EMBL" id="SER91959.1"/>
    </source>
</evidence>
<feature type="transmembrane region" description="Helical" evidence="7">
    <location>
        <begin position="446"/>
        <end position="466"/>
    </location>
</feature>
<feature type="region of interest" description="Disordered" evidence="6">
    <location>
        <begin position="570"/>
        <end position="590"/>
    </location>
</feature>
<feature type="transmembrane region" description="Helical" evidence="7">
    <location>
        <begin position="102"/>
        <end position="120"/>
    </location>
</feature>
<reference evidence="9" key="1">
    <citation type="submission" date="2016-10" db="EMBL/GenBank/DDBJ databases">
        <authorList>
            <person name="Varghese N."/>
            <person name="Submissions S."/>
        </authorList>
    </citation>
    <scope>NUCLEOTIDE SEQUENCE [LARGE SCALE GENOMIC DNA]</scope>
    <source>
        <strain evidence="9">DSM 16859</strain>
    </source>
</reference>
<dbReference type="PANTHER" id="PTHR30482:SF10">
    <property type="entry name" value="HIGH-AFFINITY BRANCHED-CHAIN AMINO ACID TRANSPORT PROTEIN BRAE"/>
    <property type="match status" value="1"/>
</dbReference>
<feature type="transmembrane region" description="Helical" evidence="7">
    <location>
        <begin position="335"/>
        <end position="353"/>
    </location>
</feature>
<keyword evidence="3 7" id="KW-0812">Transmembrane</keyword>
<evidence type="ECO:0000256" key="7">
    <source>
        <dbReference type="SAM" id="Phobius"/>
    </source>
</evidence>
<dbReference type="GO" id="GO:0015658">
    <property type="term" value="F:branched-chain amino acid transmembrane transporter activity"/>
    <property type="evidence" value="ECO:0007669"/>
    <property type="project" value="InterPro"/>
</dbReference>
<dbReference type="InterPro" id="IPR001851">
    <property type="entry name" value="ABC_transp_permease"/>
</dbReference>
<evidence type="ECO:0000256" key="6">
    <source>
        <dbReference type="SAM" id="MobiDB-lite"/>
    </source>
</evidence>
<feature type="transmembrane region" description="Helical" evidence="7">
    <location>
        <begin position="308"/>
        <end position="328"/>
    </location>
</feature>
<feature type="transmembrane region" description="Helical" evidence="7">
    <location>
        <begin position="63"/>
        <end position="82"/>
    </location>
</feature>
<evidence type="ECO:0000313" key="9">
    <source>
        <dbReference type="Proteomes" id="UP000198815"/>
    </source>
</evidence>
<name>A0A1H9T5D5_9ACTN</name>
<feature type="transmembrane region" description="Helical" evidence="7">
    <location>
        <begin position="216"/>
        <end position="240"/>
    </location>
</feature>
<evidence type="ECO:0000256" key="2">
    <source>
        <dbReference type="ARBA" id="ARBA00022475"/>
    </source>
</evidence>